<dbReference type="GO" id="GO:0009626">
    <property type="term" value="P:plant-type hypersensitive response"/>
    <property type="evidence" value="ECO:0007669"/>
    <property type="project" value="UniProtKB-ARBA"/>
</dbReference>
<evidence type="ECO:0000259" key="6">
    <source>
        <dbReference type="Pfam" id="PF23598"/>
    </source>
</evidence>
<dbReference type="InterPro" id="IPR055414">
    <property type="entry name" value="LRR_R13L4/SHOC2-like"/>
</dbReference>
<keyword evidence="2" id="KW-0677">Repeat</keyword>
<evidence type="ECO:0000313" key="7">
    <source>
        <dbReference type="EMBL" id="CAA7405622.1"/>
    </source>
</evidence>
<keyword evidence="3" id="KW-0611">Plant defense</keyword>
<evidence type="ECO:0000259" key="5">
    <source>
        <dbReference type="Pfam" id="PF23559"/>
    </source>
</evidence>
<feature type="domain" description="Disease resistance protein winged helix" evidence="5">
    <location>
        <begin position="315"/>
        <end position="397"/>
    </location>
</feature>
<dbReference type="InterPro" id="IPR044974">
    <property type="entry name" value="Disease_R_plants"/>
</dbReference>
<evidence type="ECO:0000259" key="4">
    <source>
        <dbReference type="Pfam" id="PF00931"/>
    </source>
</evidence>
<dbReference type="Pfam" id="PF23559">
    <property type="entry name" value="WHD_DRP"/>
    <property type="match status" value="1"/>
</dbReference>
<dbReference type="PANTHER" id="PTHR23155">
    <property type="entry name" value="DISEASE RESISTANCE PROTEIN RP"/>
    <property type="match status" value="1"/>
</dbReference>
<feature type="domain" description="Disease resistance R13L4/SHOC-2-like LRR" evidence="6">
    <location>
        <begin position="481"/>
        <end position="575"/>
    </location>
</feature>
<dbReference type="SMART" id="SM00369">
    <property type="entry name" value="LRR_TYP"/>
    <property type="match status" value="6"/>
</dbReference>
<dbReference type="Proteomes" id="UP000663760">
    <property type="component" value="Chromosome 11"/>
</dbReference>
<evidence type="ECO:0000313" key="8">
    <source>
        <dbReference type="Proteomes" id="UP000663760"/>
    </source>
</evidence>
<dbReference type="InterPro" id="IPR032675">
    <property type="entry name" value="LRR_dom_sf"/>
</dbReference>
<organism evidence="7 8">
    <name type="scientific">Spirodela intermedia</name>
    <name type="common">Intermediate duckweed</name>
    <dbReference type="NCBI Taxonomy" id="51605"/>
    <lineage>
        <taxon>Eukaryota</taxon>
        <taxon>Viridiplantae</taxon>
        <taxon>Streptophyta</taxon>
        <taxon>Embryophyta</taxon>
        <taxon>Tracheophyta</taxon>
        <taxon>Spermatophyta</taxon>
        <taxon>Magnoliopsida</taxon>
        <taxon>Liliopsida</taxon>
        <taxon>Araceae</taxon>
        <taxon>Lemnoideae</taxon>
        <taxon>Spirodela</taxon>
    </lineage>
</organism>
<dbReference type="Pfam" id="PF23598">
    <property type="entry name" value="LRR_14"/>
    <property type="match status" value="1"/>
</dbReference>
<name>A0A7I8L777_SPIIN</name>
<dbReference type="InterPro" id="IPR036388">
    <property type="entry name" value="WH-like_DNA-bd_sf"/>
</dbReference>
<dbReference type="InterPro" id="IPR002182">
    <property type="entry name" value="NB-ARC"/>
</dbReference>
<dbReference type="InterPro" id="IPR042197">
    <property type="entry name" value="Apaf_helical"/>
</dbReference>
<dbReference type="FunFam" id="1.10.10.10:FF:000322">
    <property type="entry name" value="Probable disease resistance protein At1g63360"/>
    <property type="match status" value="1"/>
</dbReference>
<dbReference type="OrthoDB" id="2018313at2759"/>
<dbReference type="InterPro" id="IPR001611">
    <property type="entry name" value="Leu-rich_rpt"/>
</dbReference>
<dbReference type="AlphaFoldDB" id="A0A7I8L777"/>
<dbReference type="GO" id="GO:0043531">
    <property type="term" value="F:ADP binding"/>
    <property type="evidence" value="ECO:0007669"/>
    <property type="project" value="InterPro"/>
</dbReference>
<dbReference type="PANTHER" id="PTHR23155:SF1044">
    <property type="entry name" value="DISEASE RESISTANCE PROTEIN RPS2"/>
    <property type="match status" value="1"/>
</dbReference>
<dbReference type="GO" id="GO:0042742">
    <property type="term" value="P:defense response to bacterium"/>
    <property type="evidence" value="ECO:0007669"/>
    <property type="project" value="UniProtKB-ARBA"/>
</dbReference>
<dbReference type="Gene3D" id="1.10.10.10">
    <property type="entry name" value="Winged helix-like DNA-binding domain superfamily/Winged helix DNA-binding domain"/>
    <property type="match status" value="1"/>
</dbReference>
<dbReference type="Pfam" id="PF00931">
    <property type="entry name" value="NB-ARC"/>
    <property type="match status" value="1"/>
</dbReference>
<dbReference type="Gene3D" id="1.10.8.430">
    <property type="entry name" value="Helical domain of apoptotic protease-activating factors"/>
    <property type="match status" value="1"/>
</dbReference>
<evidence type="ECO:0000256" key="1">
    <source>
        <dbReference type="ARBA" id="ARBA00022614"/>
    </source>
</evidence>
<keyword evidence="8" id="KW-1185">Reference proteome</keyword>
<dbReference type="SUPFAM" id="SSF52540">
    <property type="entry name" value="P-loop containing nucleoside triphosphate hydrolases"/>
    <property type="match status" value="1"/>
</dbReference>
<feature type="domain" description="NB-ARC" evidence="4">
    <location>
        <begin position="65"/>
        <end position="227"/>
    </location>
</feature>
<reference evidence="7" key="1">
    <citation type="submission" date="2020-02" db="EMBL/GenBank/DDBJ databases">
        <authorList>
            <person name="Scholz U."/>
            <person name="Mascher M."/>
            <person name="Fiebig A."/>
        </authorList>
    </citation>
    <scope>NUCLEOTIDE SEQUENCE</scope>
</reference>
<gene>
    <name evidence="7" type="ORF">SI8410_11016300</name>
</gene>
<dbReference type="GO" id="GO:0002758">
    <property type="term" value="P:innate immune response-activating signaling pathway"/>
    <property type="evidence" value="ECO:0007669"/>
    <property type="project" value="UniProtKB-ARBA"/>
</dbReference>
<proteinExistence type="predicted"/>
<dbReference type="Gene3D" id="3.80.10.10">
    <property type="entry name" value="Ribonuclease Inhibitor"/>
    <property type="match status" value="1"/>
</dbReference>
<dbReference type="InterPro" id="IPR058922">
    <property type="entry name" value="WHD_DRP"/>
</dbReference>
<evidence type="ECO:0000256" key="2">
    <source>
        <dbReference type="ARBA" id="ARBA00022737"/>
    </source>
</evidence>
<dbReference type="InterPro" id="IPR027417">
    <property type="entry name" value="P-loop_NTPase"/>
</dbReference>
<keyword evidence="1" id="KW-0433">Leucine-rich repeat</keyword>
<evidence type="ECO:0000256" key="3">
    <source>
        <dbReference type="ARBA" id="ARBA00022821"/>
    </source>
</evidence>
<dbReference type="SMART" id="SM00364">
    <property type="entry name" value="LRR_BAC"/>
    <property type="match status" value="3"/>
</dbReference>
<dbReference type="SUPFAM" id="SSF52058">
    <property type="entry name" value="L domain-like"/>
    <property type="match status" value="1"/>
</dbReference>
<protein>
    <submittedName>
        <fullName evidence="7">Uncharacterized protein</fullName>
    </submittedName>
</protein>
<sequence length="677" mass="76993">MATQTFFNAVGEALVGKVVNDVLPDLLRKGMELISNYAASGEDPVRPVLVSTADLVGVKQIVRHMSGRIRDFLDDDNLVTLGIHGRGGVGKTTLLERVNNNFHDIRAAQRFHYVIFVTVSRAPNIREIQKQIVKRLDIKSTSSTEYGRDIFRFLSNKRFLLLLDDVWEELNLHHVGVPTPCAENKCKIILTSRSKSVCCKMGTPRKLLEMKTLSESEAWILFKKNVGGDVDLDQRDQEICRHAEAVAKKCGGLPLALKIVGRTMATAVSVGEWREAERNLHLLEDMEEKVLSLLKFSFDRLRDDTVRECLLYCCLFKEDENISIHKLIHYWIAEGFLDSPHSKSISEAQDKGHRIISSLISASLLQKGHQIHNSSRNWTDMQYSDKYVKVHDVVREMCLWLTSSESDKYGKFLLYPRKGIDITLKSWTDVRRVSLCDLETHRKFVYPNEREICPNLATLLLNHIPFGELSIPTGFLQKTKKSLRVLTLKSCNLMNILEDISSLQVLRYLDLSNTKLPRLSNTINFSTRLQYLDISKNELQSLPDMIGKLEKLYYLNVSNNVLSSLPDSIDGLVNLIYLDVSYTKLERLPKNIGSLVKLQYLFLQGTELQSLPNSIGQLVNLMKLNVSQTKLQSLPNSIGLLVKLKYLDLMSTRIQNIPDSTDSLVNLKYLLMSKPSK</sequence>
<dbReference type="FunFam" id="3.40.50.300:FF:001091">
    <property type="entry name" value="Probable disease resistance protein At1g61300"/>
    <property type="match status" value="1"/>
</dbReference>
<dbReference type="PROSITE" id="PS51450">
    <property type="entry name" value="LRR"/>
    <property type="match status" value="1"/>
</dbReference>
<dbReference type="Gene3D" id="3.40.50.300">
    <property type="entry name" value="P-loop containing nucleotide triphosphate hydrolases"/>
    <property type="match status" value="1"/>
</dbReference>
<dbReference type="EMBL" id="LR746274">
    <property type="protein sequence ID" value="CAA7405622.1"/>
    <property type="molecule type" value="Genomic_DNA"/>
</dbReference>
<dbReference type="PRINTS" id="PR00364">
    <property type="entry name" value="DISEASERSIST"/>
</dbReference>
<accession>A0A7I8L777</accession>
<dbReference type="InterPro" id="IPR003591">
    <property type="entry name" value="Leu-rich_rpt_typical-subtyp"/>
</dbReference>